<name>A0A166MGB3_9PEZI</name>
<reference evidence="2 3" key="1">
    <citation type="submission" date="2015-06" db="EMBL/GenBank/DDBJ databases">
        <title>Survival trade-offs in plant roots during colonization by closely related pathogenic and mutualistic fungi.</title>
        <authorList>
            <person name="Hacquard S."/>
            <person name="Kracher B."/>
            <person name="Hiruma K."/>
            <person name="Weinman A."/>
            <person name="Muench P."/>
            <person name="Garrido Oter R."/>
            <person name="Ver Loren van Themaat E."/>
            <person name="Dallerey J.-F."/>
            <person name="Damm U."/>
            <person name="Henrissat B."/>
            <person name="Lespinet O."/>
            <person name="Thon M."/>
            <person name="Kemen E."/>
            <person name="McHardy A.C."/>
            <person name="Schulze-Lefert P."/>
            <person name="O'Connell R.J."/>
        </authorList>
    </citation>
    <scope>NUCLEOTIDE SEQUENCE [LARGE SCALE GENOMIC DNA]</scope>
    <source>
        <strain evidence="2 3">0861</strain>
    </source>
</reference>
<dbReference type="Proteomes" id="UP000076552">
    <property type="component" value="Unassembled WGS sequence"/>
</dbReference>
<dbReference type="EMBL" id="LFIV01000264">
    <property type="protein sequence ID" value="KZL64632.1"/>
    <property type="molecule type" value="Genomic_DNA"/>
</dbReference>
<evidence type="ECO:0000313" key="2">
    <source>
        <dbReference type="EMBL" id="KZL64632.1"/>
    </source>
</evidence>
<feature type="chain" id="PRO_5007877365" description="Secreted protein" evidence="1">
    <location>
        <begin position="19"/>
        <end position="115"/>
    </location>
</feature>
<feature type="signal peptide" evidence="1">
    <location>
        <begin position="1"/>
        <end position="18"/>
    </location>
</feature>
<comment type="caution">
    <text evidence="2">The sequence shown here is derived from an EMBL/GenBank/DDBJ whole genome shotgun (WGS) entry which is preliminary data.</text>
</comment>
<dbReference type="AlphaFoldDB" id="A0A166MGB3"/>
<evidence type="ECO:0000256" key="1">
    <source>
        <dbReference type="SAM" id="SignalP"/>
    </source>
</evidence>
<protein>
    <recommendedName>
        <fullName evidence="4">Secreted protein</fullName>
    </recommendedName>
</protein>
<accession>A0A166MGB3</accession>
<gene>
    <name evidence="2" type="ORF">CT0861_07513</name>
</gene>
<proteinExistence type="predicted"/>
<organism evidence="2 3">
    <name type="scientific">Colletotrichum tofieldiae</name>
    <dbReference type="NCBI Taxonomy" id="708197"/>
    <lineage>
        <taxon>Eukaryota</taxon>
        <taxon>Fungi</taxon>
        <taxon>Dikarya</taxon>
        <taxon>Ascomycota</taxon>
        <taxon>Pezizomycotina</taxon>
        <taxon>Sordariomycetes</taxon>
        <taxon>Hypocreomycetidae</taxon>
        <taxon>Glomerellales</taxon>
        <taxon>Glomerellaceae</taxon>
        <taxon>Colletotrichum</taxon>
        <taxon>Colletotrichum spaethianum species complex</taxon>
    </lineage>
</organism>
<keyword evidence="1" id="KW-0732">Signal</keyword>
<evidence type="ECO:0000313" key="3">
    <source>
        <dbReference type="Proteomes" id="UP000076552"/>
    </source>
</evidence>
<evidence type="ECO:0008006" key="4">
    <source>
        <dbReference type="Google" id="ProtNLM"/>
    </source>
</evidence>
<keyword evidence="3" id="KW-1185">Reference proteome</keyword>
<sequence length="115" mass="12814">MKLSQFIGLVSCVSGVCANLHNFCACGKRHGSNSVQDAYWDFDTDITTYACDRYSKRNTGSKQWDSCPDCKMDTYAMDGWAGTPSCFSFKFHLGGDEFDYYCGLKGLQGYCKSAQ</sequence>